<evidence type="ECO:0000256" key="4">
    <source>
        <dbReference type="ARBA" id="ARBA00023136"/>
    </source>
</evidence>
<keyword evidence="4 7" id="KW-0472">Membrane</keyword>
<comment type="similarity">
    <text evidence="5">Belongs to the SAT4 family.</text>
</comment>
<gene>
    <name evidence="9" type="ORF">CMEL01_01567</name>
</gene>
<evidence type="ECO:0000256" key="2">
    <source>
        <dbReference type="ARBA" id="ARBA00022692"/>
    </source>
</evidence>
<keyword evidence="3 7" id="KW-1133">Transmembrane helix</keyword>
<evidence type="ECO:0000256" key="7">
    <source>
        <dbReference type="SAM" id="Phobius"/>
    </source>
</evidence>
<evidence type="ECO:0000256" key="3">
    <source>
        <dbReference type="ARBA" id="ARBA00022989"/>
    </source>
</evidence>
<name>A0AAI9Y0D7_9PEZI</name>
<keyword evidence="10" id="KW-1185">Reference proteome</keyword>
<dbReference type="Pfam" id="PF20684">
    <property type="entry name" value="Fung_rhodopsin"/>
    <property type="match status" value="1"/>
</dbReference>
<dbReference type="Proteomes" id="UP001239795">
    <property type="component" value="Unassembled WGS sequence"/>
</dbReference>
<dbReference type="InterPro" id="IPR052337">
    <property type="entry name" value="SAT4-like"/>
</dbReference>
<proteinExistence type="inferred from homology"/>
<evidence type="ECO:0000256" key="6">
    <source>
        <dbReference type="SAM" id="MobiDB-lite"/>
    </source>
</evidence>
<evidence type="ECO:0000313" key="9">
    <source>
        <dbReference type="EMBL" id="KAK1469800.1"/>
    </source>
</evidence>
<evidence type="ECO:0000256" key="5">
    <source>
        <dbReference type="ARBA" id="ARBA00038359"/>
    </source>
</evidence>
<feature type="transmembrane region" description="Helical" evidence="7">
    <location>
        <begin position="136"/>
        <end position="157"/>
    </location>
</feature>
<comment type="caution">
    <text evidence="9">The sequence shown here is derived from an EMBL/GenBank/DDBJ whole genome shotgun (WGS) entry which is preliminary data.</text>
</comment>
<feature type="transmembrane region" description="Helical" evidence="7">
    <location>
        <begin position="102"/>
        <end position="124"/>
    </location>
</feature>
<dbReference type="PANTHER" id="PTHR33048">
    <property type="entry name" value="PTH11-LIKE INTEGRAL MEMBRANE PROTEIN (AFU_ORTHOLOGUE AFUA_5G11245)"/>
    <property type="match status" value="1"/>
</dbReference>
<evidence type="ECO:0000256" key="1">
    <source>
        <dbReference type="ARBA" id="ARBA00004141"/>
    </source>
</evidence>
<comment type="subcellular location">
    <subcellularLocation>
        <location evidence="1">Membrane</location>
        <topology evidence="1">Multi-pass membrane protein</topology>
    </subcellularLocation>
</comment>
<keyword evidence="2 7" id="KW-0812">Transmembrane</keyword>
<evidence type="ECO:0000313" key="10">
    <source>
        <dbReference type="Proteomes" id="UP001239795"/>
    </source>
</evidence>
<dbReference type="GO" id="GO:0016020">
    <property type="term" value="C:membrane"/>
    <property type="evidence" value="ECO:0007669"/>
    <property type="project" value="UniProtKB-SubCell"/>
</dbReference>
<sequence>MSAAEANAFIQEVWGLQGAAYLVVGLRYYSRASTLGWRKFAWDDALMLLAILVYTAESVAAYFVVAYWKGFANNGMTDDQRAALDPTSPEWLLRVNGSKTHVIGLLLYTTLLWLLKACWVVYYSRLTDGVHKMKRVIFWAMIIMPITYVACLLVAFMKCIPFQNQWQINPSPGNSCMPAVSILQTTFVMAMQNTVTDFYLMAIPLPMVWKSHLPWRKKVTLMIMFSGGFLEMTFGILRCVSILTVNEPGPRWFRESLTKLLSQVGDTDPAQSGYWSVRESFVSVVLTNMPMVYPLFKSVIDKSRNASTNKSGAMGDSQGYRLGSYPGKQGPRSHPLSIPNETTWGSDEHIVSSSVEKNTAGGEEASIGSTDKPQSPYLPQGSNIAEVAAEPVNSNRQSMRARRHQPDVDPNKIVVTTEYTISRATPDPQGPRMGRY</sequence>
<dbReference type="EMBL" id="MLGG01000001">
    <property type="protein sequence ID" value="KAK1469800.1"/>
    <property type="molecule type" value="Genomic_DNA"/>
</dbReference>
<protein>
    <recommendedName>
        <fullName evidence="8">Rhodopsin domain-containing protein</fullName>
    </recommendedName>
</protein>
<feature type="compositionally biased region" description="Polar residues" evidence="6">
    <location>
        <begin position="339"/>
        <end position="357"/>
    </location>
</feature>
<organism evidence="9 10">
    <name type="scientific">Colletotrichum melonis</name>
    <dbReference type="NCBI Taxonomy" id="1209925"/>
    <lineage>
        <taxon>Eukaryota</taxon>
        <taxon>Fungi</taxon>
        <taxon>Dikarya</taxon>
        <taxon>Ascomycota</taxon>
        <taxon>Pezizomycotina</taxon>
        <taxon>Sordariomycetes</taxon>
        <taxon>Hypocreomycetidae</taxon>
        <taxon>Glomerellales</taxon>
        <taxon>Glomerellaceae</taxon>
        <taxon>Colletotrichum</taxon>
        <taxon>Colletotrichum acutatum species complex</taxon>
    </lineage>
</organism>
<feature type="region of interest" description="Disordered" evidence="6">
    <location>
        <begin position="306"/>
        <end position="436"/>
    </location>
</feature>
<evidence type="ECO:0000259" key="8">
    <source>
        <dbReference type="Pfam" id="PF20684"/>
    </source>
</evidence>
<accession>A0AAI9Y0D7</accession>
<dbReference type="InterPro" id="IPR049326">
    <property type="entry name" value="Rhodopsin_dom_fungi"/>
</dbReference>
<dbReference type="PANTHER" id="PTHR33048:SF2">
    <property type="entry name" value="SRPK"/>
    <property type="match status" value="1"/>
</dbReference>
<feature type="domain" description="Rhodopsin" evidence="8">
    <location>
        <begin position="26"/>
        <end position="297"/>
    </location>
</feature>
<dbReference type="AlphaFoldDB" id="A0AAI9Y0D7"/>
<reference evidence="9 10" key="1">
    <citation type="submission" date="2016-10" db="EMBL/GenBank/DDBJ databases">
        <title>The genome sequence of Colletotrichum fioriniae PJ7.</title>
        <authorList>
            <person name="Baroncelli R."/>
        </authorList>
    </citation>
    <scope>NUCLEOTIDE SEQUENCE [LARGE SCALE GENOMIC DNA]</scope>
    <source>
        <strain evidence="9">Col 31</strain>
    </source>
</reference>
<feature type="transmembrane region" description="Helical" evidence="7">
    <location>
        <begin position="45"/>
        <end position="68"/>
    </location>
</feature>